<evidence type="ECO:0000256" key="1">
    <source>
        <dbReference type="SAM" id="Coils"/>
    </source>
</evidence>
<gene>
    <name evidence="3" type="ORF">CPT03_16875</name>
</gene>
<keyword evidence="1" id="KW-0175">Coiled coil</keyword>
<keyword evidence="4" id="KW-1185">Reference proteome</keyword>
<sequence>MFSKIPAIKLFAILAIGLSLESYAQTNTFPPSGNVGIGTATPTEPLEINGNIKIGIAANNYIQIGGGSAGTGGYIQGSRQAGSDAGYGVWVNHNAYWNGTNWIQPRGALGSSMYSSNHHLGFVWKYATSTGVNEAIVSPDELMRLNPAGKLGIGTGSTISAKLHVVDVNPQLRLGYDVSNYNVFRTGASGSLDILAYGTNPNIVLTPGGTGNTIINGNVGIGTTTPNEKLSVNGKVRAKEIKVEAADWPDYVFAEDYKLPSLNETELHIKEKGHLPGIPSAEEVKANGVDLGEMNAKLLKKIEELTLLMIQLNKKVEEQAQQLKKQQY</sequence>
<evidence type="ECO:0000313" key="3">
    <source>
        <dbReference type="EMBL" id="ATP58019.1"/>
    </source>
</evidence>
<organism evidence="3 4">
    <name type="scientific">Pedobacter ginsengisoli</name>
    <dbReference type="NCBI Taxonomy" id="363852"/>
    <lineage>
        <taxon>Bacteria</taxon>
        <taxon>Pseudomonadati</taxon>
        <taxon>Bacteroidota</taxon>
        <taxon>Sphingobacteriia</taxon>
        <taxon>Sphingobacteriales</taxon>
        <taxon>Sphingobacteriaceae</taxon>
        <taxon>Pedobacter</taxon>
    </lineage>
</organism>
<protein>
    <recommendedName>
        <fullName evidence="5">Peptidase S74 domain-containing protein</fullName>
    </recommendedName>
</protein>
<keyword evidence="2" id="KW-0732">Signal</keyword>
<evidence type="ECO:0008006" key="5">
    <source>
        <dbReference type="Google" id="ProtNLM"/>
    </source>
</evidence>
<evidence type="ECO:0000313" key="4">
    <source>
        <dbReference type="Proteomes" id="UP000223749"/>
    </source>
</evidence>
<dbReference type="AlphaFoldDB" id="A0A2D1U8S9"/>
<reference evidence="3 4" key="1">
    <citation type="submission" date="2017-10" db="EMBL/GenBank/DDBJ databases">
        <title>Whole genome of Pedobacter ginsengisoli T01R-27 isolated from tomato rhizosphere.</title>
        <authorList>
            <person name="Weon H.-Y."/>
            <person name="Lee S.A."/>
            <person name="Sang M.K."/>
            <person name="Song J."/>
        </authorList>
    </citation>
    <scope>NUCLEOTIDE SEQUENCE [LARGE SCALE GENOMIC DNA]</scope>
    <source>
        <strain evidence="3 4">T01R-27</strain>
    </source>
</reference>
<dbReference type="Proteomes" id="UP000223749">
    <property type="component" value="Chromosome"/>
</dbReference>
<dbReference type="RefSeq" id="WP_099439927.1">
    <property type="nucleotide sequence ID" value="NZ_CP024091.1"/>
</dbReference>
<name>A0A2D1U8S9_9SPHI</name>
<dbReference type="KEGG" id="pgs:CPT03_16875"/>
<dbReference type="OrthoDB" id="680331at2"/>
<proteinExistence type="predicted"/>
<feature type="signal peptide" evidence="2">
    <location>
        <begin position="1"/>
        <end position="24"/>
    </location>
</feature>
<feature type="coiled-coil region" evidence="1">
    <location>
        <begin position="295"/>
        <end position="322"/>
    </location>
</feature>
<accession>A0A2D1U8S9</accession>
<dbReference type="EMBL" id="CP024091">
    <property type="protein sequence ID" value="ATP58019.1"/>
    <property type="molecule type" value="Genomic_DNA"/>
</dbReference>
<evidence type="ECO:0000256" key="2">
    <source>
        <dbReference type="SAM" id="SignalP"/>
    </source>
</evidence>
<feature type="chain" id="PRO_5013743106" description="Peptidase S74 domain-containing protein" evidence="2">
    <location>
        <begin position="25"/>
        <end position="328"/>
    </location>
</feature>